<evidence type="ECO:0000256" key="6">
    <source>
        <dbReference type="ARBA" id="ARBA00022967"/>
    </source>
</evidence>
<keyword evidence="7 9" id="KW-1133">Transmembrane helix</keyword>
<evidence type="ECO:0000256" key="8">
    <source>
        <dbReference type="ARBA" id="ARBA00023136"/>
    </source>
</evidence>
<dbReference type="SFLD" id="SFLDF00027">
    <property type="entry name" value="p-type_atpase"/>
    <property type="match status" value="1"/>
</dbReference>
<dbReference type="InterPro" id="IPR023298">
    <property type="entry name" value="ATPase_P-typ_TM_dom_sf"/>
</dbReference>
<dbReference type="NCBIfam" id="TIGR01494">
    <property type="entry name" value="ATPase_P-type"/>
    <property type="match status" value="1"/>
</dbReference>
<evidence type="ECO:0000256" key="2">
    <source>
        <dbReference type="ARBA" id="ARBA00022692"/>
    </source>
</evidence>
<comment type="subcellular location">
    <subcellularLocation>
        <location evidence="1">Membrane</location>
        <topology evidence="1">Multi-pass membrane protein</topology>
    </subcellularLocation>
</comment>
<organism evidence="10">
    <name type="scientific">hydrothermal vent metagenome</name>
    <dbReference type="NCBI Taxonomy" id="652676"/>
    <lineage>
        <taxon>unclassified sequences</taxon>
        <taxon>metagenomes</taxon>
        <taxon>ecological metagenomes</taxon>
    </lineage>
</organism>
<evidence type="ECO:0000256" key="7">
    <source>
        <dbReference type="ARBA" id="ARBA00022989"/>
    </source>
</evidence>
<proteinExistence type="predicted"/>
<keyword evidence="8 9" id="KW-0472">Membrane</keyword>
<dbReference type="GO" id="GO:0005507">
    <property type="term" value="F:copper ion binding"/>
    <property type="evidence" value="ECO:0007669"/>
    <property type="project" value="TreeGrafter"/>
</dbReference>
<dbReference type="GO" id="GO:0055070">
    <property type="term" value="P:copper ion homeostasis"/>
    <property type="evidence" value="ECO:0007669"/>
    <property type="project" value="TreeGrafter"/>
</dbReference>
<dbReference type="InterPro" id="IPR023214">
    <property type="entry name" value="HAD_sf"/>
</dbReference>
<dbReference type="SUPFAM" id="SSF81665">
    <property type="entry name" value="Calcium ATPase, transmembrane domain M"/>
    <property type="match status" value="1"/>
</dbReference>
<keyword evidence="10" id="KW-0378">Hydrolase</keyword>
<evidence type="ECO:0000256" key="4">
    <source>
        <dbReference type="ARBA" id="ARBA00022741"/>
    </source>
</evidence>
<dbReference type="EC" id="3.6.3.3" evidence="10"/>
<dbReference type="AlphaFoldDB" id="A0A1W1BP91"/>
<dbReference type="PANTHER" id="PTHR43520:SF8">
    <property type="entry name" value="P-TYPE CU(+) TRANSPORTER"/>
    <property type="match status" value="1"/>
</dbReference>
<dbReference type="InterPro" id="IPR044492">
    <property type="entry name" value="P_typ_ATPase_HD_dom"/>
</dbReference>
<keyword evidence="6" id="KW-1278">Translocase</keyword>
<dbReference type="SUPFAM" id="SSF56784">
    <property type="entry name" value="HAD-like"/>
    <property type="match status" value="1"/>
</dbReference>
<dbReference type="GO" id="GO:0043682">
    <property type="term" value="F:P-type divalent copper transporter activity"/>
    <property type="evidence" value="ECO:0007669"/>
    <property type="project" value="TreeGrafter"/>
</dbReference>
<keyword evidence="2 9" id="KW-0812">Transmembrane</keyword>
<dbReference type="Pfam" id="PF00702">
    <property type="entry name" value="Hydrolase"/>
    <property type="match status" value="1"/>
</dbReference>
<keyword evidence="5" id="KW-0067">ATP-binding</keyword>
<evidence type="ECO:0000313" key="10">
    <source>
        <dbReference type="EMBL" id="SFV55343.1"/>
    </source>
</evidence>
<dbReference type="Gene3D" id="3.40.1110.10">
    <property type="entry name" value="Calcium-transporting ATPase, cytoplasmic domain N"/>
    <property type="match status" value="1"/>
</dbReference>
<evidence type="ECO:0000256" key="3">
    <source>
        <dbReference type="ARBA" id="ARBA00022723"/>
    </source>
</evidence>
<reference evidence="10" key="1">
    <citation type="submission" date="2016-10" db="EMBL/GenBank/DDBJ databases">
        <authorList>
            <person name="de Groot N.N."/>
        </authorList>
    </citation>
    <scope>NUCLEOTIDE SEQUENCE</scope>
</reference>
<protein>
    <submittedName>
        <fullName evidence="10">Lead, cadmium, zinc and mercury transporting ATPase Copper-translocating P-type ATPase</fullName>
        <ecNumber evidence="10">3.6.3.3</ecNumber>
        <ecNumber evidence="10">3.6.3.4</ecNumber>
    </submittedName>
</protein>
<dbReference type="EC" id="3.6.3.4" evidence="10"/>
<dbReference type="PRINTS" id="PR00119">
    <property type="entry name" value="CATATPASE"/>
</dbReference>
<dbReference type="SFLD" id="SFLDG00002">
    <property type="entry name" value="C1.7:_P-type_atpase_like"/>
    <property type="match status" value="1"/>
</dbReference>
<evidence type="ECO:0000256" key="1">
    <source>
        <dbReference type="ARBA" id="ARBA00004141"/>
    </source>
</evidence>
<dbReference type="PROSITE" id="PS00154">
    <property type="entry name" value="ATPASE_E1_E2"/>
    <property type="match status" value="1"/>
</dbReference>
<dbReference type="NCBIfam" id="TIGR01525">
    <property type="entry name" value="ATPase-IB_hvy"/>
    <property type="match status" value="1"/>
</dbReference>
<dbReference type="GO" id="GO:0005524">
    <property type="term" value="F:ATP binding"/>
    <property type="evidence" value="ECO:0007669"/>
    <property type="project" value="UniProtKB-KW"/>
</dbReference>
<dbReference type="EMBL" id="FPHN01000047">
    <property type="protein sequence ID" value="SFV55343.1"/>
    <property type="molecule type" value="Genomic_DNA"/>
</dbReference>
<dbReference type="InterPro" id="IPR018303">
    <property type="entry name" value="ATPase_P-typ_P_site"/>
</dbReference>
<dbReference type="InterPro" id="IPR001757">
    <property type="entry name" value="P_typ_ATPase"/>
</dbReference>
<keyword evidence="3" id="KW-0479">Metal-binding</keyword>
<feature type="transmembrane region" description="Helical" evidence="9">
    <location>
        <begin position="68"/>
        <end position="101"/>
    </location>
</feature>
<dbReference type="GO" id="GO:0016020">
    <property type="term" value="C:membrane"/>
    <property type="evidence" value="ECO:0007669"/>
    <property type="project" value="UniProtKB-SubCell"/>
</dbReference>
<dbReference type="SFLD" id="SFLDS00003">
    <property type="entry name" value="Haloacid_Dehalogenase"/>
    <property type="match status" value="1"/>
</dbReference>
<evidence type="ECO:0000256" key="9">
    <source>
        <dbReference type="SAM" id="Phobius"/>
    </source>
</evidence>
<dbReference type="InterPro" id="IPR036412">
    <property type="entry name" value="HAD-like_sf"/>
</dbReference>
<dbReference type="GO" id="GO:0016887">
    <property type="term" value="F:ATP hydrolysis activity"/>
    <property type="evidence" value="ECO:0007669"/>
    <property type="project" value="InterPro"/>
</dbReference>
<evidence type="ECO:0000256" key="5">
    <source>
        <dbReference type="ARBA" id="ARBA00022840"/>
    </source>
</evidence>
<dbReference type="PRINTS" id="PR00120">
    <property type="entry name" value="HATPASE"/>
</dbReference>
<gene>
    <name evidence="10" type="ORF">MNB_SV-14-862</name>
</gene>
<feature type="transmembrane region" description="Helical" evidence="9">
    <location>
        <begin position="43"/>
        <end position="62"/>
    </location>
</feature>
<keyword evidence="4" id="KW-0547">Nucleotide-binding</keyword>
<accession>A0A1W1BP91</accession>
<name>A0A1W1BP91_9ZZZZ</name>
<sequence length="419" mass="46317">MVMRYKATKNYANSTLSKMVNLLEDSLASKPKIEEMTNELSKYFSITILLLALFTYIGWYLYSGDLEKALIIMISVIVIACPCALALATPIASLVGISWATQRGLLFKEAKFIETFAKVTTIVVDKTGTITEGNLKVKRKSKELNSQDLALLYAMVNSSIHPVSRAIKKYLEQEYESIEIIELENIEQLGGRGLKAEYNGQTLLGGNKKLLAEHYIELDSKSDYTVYHFVIGVRVVVSFELEDSIKKDAKEMINYFQKIGVKVIMATGDHEKVAKRVADEVGIRTLYFAMSPLDKVKLLTSLKKEDKTVVMVGDGINDALALSKADVAIAMGSGADVALAMSDVVVLNDSLKGIKESFIISRRTYTFIKQNLFLSLIYNIITIPLAMAGLVVPFVAALSMSLSSLIVVGNSMRIKTKEL</sequence>
<feature type="transmembrane region" description="Helical" evidence="9">
    <location>
        <begin position="372"/>
        <end position="396"/>
    </location>
</feature>
<dbReference type="PANTHER" id="PTHR43520">
    <property type="entry name" value="ATP7, ISOFORM B"/>
    <property type="match status" value="1"/>
</dbReference>
<dbReference type="Gene3D" id="3.40.50.1000">
    <property type="entry name" value="HAD superfamily/HAD-like"/>
    <property type="match status" value="1"/>
</dbReference>
<dbReference type="InterPro" id="IPR027256">
    <property type="entry name" value="P-typ_ATPase_IB"/>
</dbReference>
<dbReference type="InterPro" id="IPR023299">
    <property type="entry name" value="ATPase_P-typ_cyto_dom_N"/>
</dbReference>